<keyword evidence="10" id="KW-1185">Reference proteome</keyword>
<organism evidence="9 10">
    <name type="scientific">Leptobrachium leishanense</name>
    <name type="common">Leishan spiny toad</name>
    <dbReference type="NCBI Taxonomy" id="445787"/>
    <lineage>
        <taxon>Eukaryota</taxon>
        <taxon>Metazoa</taxon>
        <taxon>Chordata</taxon>
        <taxon>Craniata</taxon>
        <taxon>Vertebrata</taxon>
        <taxon>Euteleostomi</taxon>
        <taxon>Amphibia</taxon>
        <taxon>Batrachia</taxon>
        <taxon>Anura</taxon>
        <taxon>Pelobatoidea</taxon>
        <taxon>Megophryidae</taxon>
        <taxon>Leptobrachium</taxon>
    </lineage>
</organism>
<reference evidence="9" key="2">
    <citation type="submission" date="2025-09" db="UniProtKB">
        <authorList>
            <consortium name="Ensembl"/>
        </authorList>
    </citation>
    <scope>IDENTIFICATION</scope>
</reference>
<keyword evidence="3 5" id="KW-0720">Serine protease</keyword>
<feature type="transmembrane region" description="Helical" evidence="6">
    <location>
        <begin position="304"/>
        <end position="323"/>
    </location>
</feature>
<name>A0A8C5QHC1_9ANUR</name>
<keyword evidence="1 5" id="KW-0645">Protease</keyword>
<evidence type="ECO:0000313" key="10">
    <source>
        <dbReference type="Proteomes" id="UP000694569"/>
    </source>
</evidence>
<dbReference type="InterPro" id="IPR033116">
    <property type="entry name" value="TRYPSIN_SER"/>
</dbReference>
<dbReference type="GO" id="GO:0006508">
    <property type="term" value="P:proteolysis"/>
    <property type="evidence" value="ECO:0007669"/>
    <property type="project" value="UniProtKB-KW"/>
</dbReference>
<feature type="signal peptide" evidence="7">
    <location>
        <begin position="1"/>
        <end position="20"/>
    </location>
</feature>
<sequence>MGRLTFVCFLLLAVAEFAACEVAVHSRIVGGEDAKLGAYPWQASVWYANSHACGATVISPSWVLSAAHCFPSDHVWTDYIIKAGALQLGTYEASVQSSAIADVKINPLYTHDSSSAADLALIALKTPFSFNEFVQAIFLPSANVQFPAGMKCKVTGWGDIRRGAPLPQPLHMQVGNVVLISRNTCNCLYNIKPLKPPMTIEQDMICAGTVQGSVDACQGDSGGPLSCLANGKWFLGGVVSWGKECGLENNPGVYIKPNAHAGWIQSTVPAVKMEDVTIDIPPVQENENGCIGADGVFYPNGASIYLLTFATLPLYWLTAYLLTYC</sequence>
<keyword evidence="6" id="KW-0812">Transmembrane</keyword>
<evidence type="ECO:0000256" key="3">
    <source>
        <dbReference type="ARBA" id="ARBA00022825"/>
    </source>
</evidence>
<keyword evidence="4" id="KW-1015">Disulfide bond</keyword>
<dbReference type="SUPFAM" id="SSF50494">
    <property type="entry name" value="Trypsin-like serine proteases"/>
    <property type="match status" value="1"/>
</dbReference>
<dbReference type="InterPro" id="IPR001254">
    <property type="entry name" value="Trypsin_dom"/>
</dbReference>
<dbReference type="InterPro" id="IPR009003">
    <property type="entry name" value="Peptidase_S1_PA"/>
</dbReference>
<proteinExistence type="predicted"/>
<reference evidence="9" key="1">
    <citation type="submission" date="2025-08" db="UniProtKB">
        <authorList>
            <consortium name="Ensembl"/>
        </authorList>
    </citation>
    <scope>IDENTIFICATION</scope>
</reference>
<dbReference type="PROSITE" id="PS00135">
    <property type="entry name" value="TRYPSIN_SER"/>
    <property type="match status" value="1"/>
</dbReference>
<dbReference type="InterPro" id="IPR018114">
    <property type="entry name" value="TRYPSIN_HIS"/>
</dbReference>
<evidence type="ECO:0000313" key="9">
    <source>
        <dbReference type="Ensembl" id="ENSLLEP00000036568.1"/>
    </source>
</evidence>
<dbReference type="PANTHER" id="PTHR24253">
    <property type="entry name" value="TRANSMEMBRANE PROTEASE SERINE"/>
    <property type="match status" value="1"/>
</dbReference>
<dbReference type="SMART" id="SM00020">
    <property type="entry name" value="Tryp_SPc"/>
    <property type="match status" value="1"/>
</dbReference>
<keyword evidence="6" id="KW-1133">Transmembrane helix</keyword>
<feature type="domain" description="Peptidase S1" evidence="8">
    <location>
        <begin position="28"/>
        <end position="269"/>
    </location>
</feature>
<accession>A0A8C5QHC1</accession>
<evidence type="ECO:0000256" key="7">
    <source>
        <dbReference type="SAM" id="SignalP"/>
    </source>
</evidence>
<dbReference type="CDD" id="cd00190">
    <property type="entry name" value="Tryp_SPc"/>
    <property type="match status" value="1"/>
</dbReference>
<keyword evidence="7" id="KW-0732">Signal</keyword>
<evidence type="ECO:0000256" key="1">
    <source>
        <dbReference type="ARBA" id="ARBA00022670"/>
    </source>
</evidence>
<dbReference type="Ensembl" id="ENSLLET00000037977.1">
    <property type="protein sequence ID" value="ENSLLEP00000036568.1"/>
    <property type="gene ID" value="ENSLLEG00000023173.1"/>
</dbReference>
<dbReference type="PROSITE" id="PS00134">
    <property type="entry name" value="TRYPSIN_HIS"/>
    <property type="match status" value="1"/>
</dbReference>
<dbReference type="PROSITE" id="PS50240">
    <property type="entry name" value="TRYPSIN_DOM"/>
    <property type="match status" value="1"/>
</dbReference>
<feature type="chain" id="PRO_5034799579" description="Peptidase S1 domain-containing protein" evidence="7">
    <location>
        <begin position="21"/>
        <end position="325"/>
    </location>
</feature>
<dbReference type="GO" id="GO:0004252">
    <property type="term" value="F:serine-type endopeptidase activity"/>
    <property type="evidence" value="ECO:0007669"/>
    <property type="project" value="InterPro"/>
</dbReference>
<keyword evidence="2 5" id="KW-0378">Hydrolase</keyword>
<dbReference type="PANTHER" id="PTHR24253:SF169">
    <property type="entry name" value="PROSTASIN"/>
    <property type="match status" value="1"/>
</dbReference>
<dbReference type="GeneTree" id="ENSGT00940000154999"/>
<dbReference type="AlphaFoldDB" id="A0A8C5QHC1"/>
<keyword evidence="6" id="KW-0472">Membrane</keyword>
<evidence type="ECO:0000256" key="4">
    <source>
        <dbReference type="ARBA" id="ARBA00023157"/>
    </source>
</evidence>
<dbReference type="FunFam" id="2.40.10.10:FF:000003">
    <property type="entry name" value="Transmembrane serine protease 3"/>
    <property type="match status" value="1"/>
</dbReference>
<protein>
    <recommendedName>
        <fullName evidence="8">Peptidase S1 domain-containing protein</fullName>
    </recommendedName>
</protein>
<dbReference type="PRINTS" id="PR00722">
    <property type="entry name" value="CHYMOTRYPSIN"/>
</dbReference>
<dbReference type="Pfam" id="PF00089">
    <property type="entry name" value="Trypsin"/>
    <property type="match status" value="1"/>
</dbReference>
<evidence type="ECO:0000256" key="2">
    <source>
        <dbReference type="ARBA" id="ARBA00022801"/>
    </source>
</evidence>
<dbReference type="OrthoDB" id="10002959at2759"/>
<evidence type="ECO:0000256" key="6">
    <source>
        <dbReference type="SAM" id="Phobius"/>
    </source>
</evidence>
<dbReference type="InterPro" id="IPR043504">
    <property type="entry name" value="Peptidase_S1_PA_chymotrypsin"/>
</dbReference>
<dbReference type="Proteomes" id="UP000694569">
    <property type="component" value="Unplaced"/>
</dbReference>
<dbReference type="InterPro" id="IPR001314">
    <property type="entry name" value="Peptidase_S1A"/>
</dbReference>
<evidence type="ECO:0000259" key="8">
    <source>
        <dbReference type="PROSITE" id="PS50240"/>
    </source>
</evidence>
<evidence type="ECO:0000256" key="5">
    <source>
        <dbReference type="RuleBase" id="RU363034"/>
    </source>
</evidence>
<dbReference type="Gene3D" id="2.40.10.10">
    <property type="entry name" value="Trypsin-like serine proteases"/>
    <property type="match status" value="2"/>
</dbReference>